<dbReference type="PANTHER" id="PTHR48104:SF7">
    <property type="entry name" value="METACASPASE-9"/>
    <property type="match status" value="1"/>
</dbReference>
<accession>A0ABR2NNB2</accession>
<keyword evidence="4" id="KW-1185">Reference proteome</keyword>
<dbReference type="Gene3D" id="3.40.50.12660">
    <property type="match status" value="3"/>
</dbReference>
<dbReference type="InterPro" id="IPR050452">
    <property type="entry name" value="Metacaspase"/>
</dbReference>
<dbReference type="EMBL" id="JBBPBN010000117">
    <property type="protein sequence ID" value="KAK8977654.1"/>
    <property type="molecule type" value="Genomic_DNA"/>
</dbReference>
<comment type="similarity">
    <text evidence="1">Belongs to the peptidase C14B family.</text>
</comment>
<name>A0ABR2NNB2_9ROSI</name>
<evidence type="ECO:0000313" key="4">
    <source>
        <dbReference type="Proteomes" id="UP001396334"/>
    </source>
</evidence>
<sequence>MSKRAVLVGCNYDKTRFNQRGCINDVETMSSLIFNQFGFEMADVKVLTDAPKSKDLPTVSGHGTAVPTLGGDRFREEEAIVPCDFNIITDHGINMSKCADKDFKDLIKGLPGGVSFTILSDSTLSGALIDKRTQQIVLNSLEMEPNPLPPLTRVKSIDFNVICQKLSTSTIFVEQEKTISGLFNRLFGDDMSLKFNSGALNVFDIPQDKGTLMSGCQANETSFDTIPNGKPYGAFTDAVRQVVANHSDSDSASGATITNQQLVIEARQILRHNGFEQLPCLYCNDPNAKALFLGGFASNL</sequence>
<dbReference type="Proteomes" id="UP001396334">
    <property type="component" value="Unassembled WGS sequence"/>
</dbReference>
<evidence type="ECO:0000313" key="3">
    <source>
        <dbReference type="EMBL" id="KAK8977654.1"/>
    </source>
</evidence>
<comment type="caution">
    <text evidence="3">The sequence shown here is derived from an EMBL/GenBank/DDBJ whole genome shotgun (WGS) entry which is preliminary data.</text>
</comment>
<reference evidence="3 4" key="1">
    <citation type="journal article" date="2024" name="G3 (Bethesda)">
        <title>Genome assembly of Hibiscus sabdariffa L. provides insights into metabolisms of medicinal natural products.</title>
        <authorList>
            <person name="Kim T."/>
        </authorList>
    </citation>
    <scope>NUCLEOTIDE SEQUENCE [LARGE SCALE GENOMIC DNA]</scope>
    <source>
        <strain evidence="3">TK-2024</strain>
        <tissue evidence="3">Old leaves</tissue>
    </source>
</reference>
<dbReference type="InterPro" id="IPR011600">
    <property type="entry name" value="Pept_C14_caspase"/>
</dbReference>
<feature type="domain" description="Peptidase C14 caspase" evidence="2">
    <location>
        <begin position="3"/>
        <end position="288"/>
    </location>
</feature>
<gene>
    <name evidence="3" type="ORF">V6N11_013437</name>
</gene>
<organism evidence="3 4">
    <name type="scientific">Hibiscus sabdariffa</name>
    <name type="common">roselle</name>
    <dbReference type="NCBI Taxonomy" id="183260"/>
    <lineage>
        <taxon>Eukaryota</taxon>
        <taxon>Viridiplantae</taxon>
        <taxon>Streptophyta</taxon>
        <taxon>Embryophyta</taxon>
        <taxon>Tracheophyta</taxon>
        <taxon>Spermatophyta</taxon>
        <taxon>Magnoliopsida</taxon>
        <taxon>eudicotyledons</taxon>
        <taxon>Gunneridae</taxon>
        <taxon>Pentapetalae</taxon>
        <taxon>rosids</taxon>
        <taxon>malvids</taxon>
        <taxon>Malvales</taxon>
        <taxon>Malvaceae</taxon>
        <taxon>Malvoideae</taxon>
        <taxon>Hibiscus</taxon>
    </lineage>
</organism>
<dbReference type="PANTHER" id="PTHR48104">
    <property type="entry name" value="METACASPASE-4"/>
    <property type="match status" value="1"/>
</dbReference>
<dbReference type="Pfam" id="PF00656">
    <property type="entry name" value="Peptidase_C14"/>
    <property type="match status" value="1"/>
</dbReference>
<proteinExistence type="inferred from homology"/>
<evidence type="ECO:0000259" key="2">
    <source>
        <dbReference type="Pfam" id="PF00656"/>
    </source>
</evidence>
<evidence type="ECO:0000256" key="1">
    <source>
        <dbReference type="ARBA" id="ARBA00009005"/>
    </source>
</evidence>
<protein>
    <recommendedName>
        <fullName evidence="2">Peptidase C14 caspase domain-containing protein</fullName>
    </recommendedName>
</protein>